<dbReference type="Pfam" id="PF25019">
    <property type="entry name" value="LRR_R13L1-DRL21"/>
    <property type="match status" value="1"/>
</dbReference>
<dbReference type="OrthoDB" id="695275at2759"/>
<evidence type="ECO:0000259" key="10">
    <source>
        <dbReference type="Pfam" id="PF25019"/>
    </source>
</evidence>
<keyword evidence="3" id="KW-0677">Repeat</keyword>
<comment type="similarity">
    <text evidence="1">Belongs to the disease resistance NB-LRR family.</text>
</comment>
<evidence type="ECO:0000256" key="6">
    <source>
        <dbReference type="ARBA" id="ARBA00022840"/>
    </source>
</evidence>
<dbReference type="AlphaFoldDB" id="A0A835KPV3"/>
<feature type="region of interest" description="Disordered" evidence="7">
    <location>
        <begin position="539"/>
        <end position="559"/>
    </location>
</feature>
<name>A0A835KPV3_9POAL</name>
<dbReference type="SUPFAM" id="SSF52047">
    <property type="entry name" value="RNI-like"/>
    <property type="match status" value="1"/>
</dbReference>
<gene>
    <name evidence="11" type="ORF">HU200_008740</name>
</gene>
<sequence>MATALVSAAFSVVGKALAPLTDGLLKNWAASVKLGDNVKALELELLSTQAVLEHTSGKEIADNSAFRALLVRLQDLGYDADDVLDELDYFRIQDQLDNTSAAADGHAKGCTHNLILNAKAVGKQIICLPTCLSPGKCFPCSSSMPCVRDDNNCDDNHRLDNSPQINHRNDEPPKLRFNRVDASKKMQHIVEQLRLVKQEVSHTIAAIGPSWSTAPNIAESRLITTSEPIDFKLYGRDIMMSSIIHDITEGKHSGNLLTVIPIVGPGGIGKTTLAQHIYHNEKVQQHFEVKACEEENGSIHYILHDLLHELARKVSSHECLSIDSSESLVSSLKVLSSIRHLSINIDNNSVKDRLTLKNCVEDFSTLDKSIVEVGKLKSLQELRIFKVKQECQGFELRQIGELVELSGSLSIDGLENVQVAEADEAKLIQKGRLRELRLCWQSTTQNDSATAIQEHVLERLKPSSNLQNLSISGNRGDTCPSWLGDSHFKYQLPVEQLQIDRWSASGKKLTQLLTCFPKLSNLSLYYFMTITGLGVMGQHATTAPGPSSSSANKLEEKQRQQQQQGLVALEEGLLLLPPQLQLSKICGCPQLSLHSNPFLDSNGRTGGGLQGMISLRQLSISCCPNLLSSYSSSSFSSGFPFPNSLEDLGLYAVGMETLTLVPLLNLCSSLTRLSIEGYGNLRGEGLLSLLSQGHLTELFVKRTPNFFVDSDPSRVLEHELPSCSSKLQFLSTDDVDGVTSAPICRFLVSSLTKLWFGDKVVERFTEEQEILLFVNSLQQITFHSCNNLRYLPARLHRLPNLKILDIYDCKAIQMLPKDSLPSSLQQLKIWGCPELRSLPEDGLPSSLQQLCIKYCPAIQLLPKVDGLPSSLQLLDVRYGGNDELKRQCRRALPQTVHSSVLRILSLSVHTYKFSSADITASTFHSVHLTAGLHWRHLFPKMLLLCNRRTCKEYCMSESEDATRRKCGFLTFESCFCTEKGDDGPGGERRGNEEEDFPLPPVSWDWAVKVELHRARRAAETMAEEAEDIRQAVSWGRGGVRDLGTAEALAGRLGWRRRSPPPRAACRNKDLRTLAATEHLVCHGGRVPGAGHAGEVVLAAQAEDAAARMEDRQAPARRRRCGVRTWQLQKDTGSRQATSLSIAFISFV</sequence>
<dbReference type="InterPro" id="IPR056789">
    <property type="entry name" value="LRR_R13L1-DRL21"/>
</dbReference>
<dbReference type="Proteomes" id="UP000636709">
    <property type="component" value="Unassembled WGS sequence"/>
</dbReference>
<evidence type="ECO:0000313" key="11">
    <source>
        <dbReference type="EMBL" id="KAF8762896.1"/>
    </source>
</evidence>
<keyword evidence="4" id="KW-0547">Nucleotide-binding</keyword>
<keyword evidence="6" id="KW-0067">ATP-binding</keyword>
<dbReference type="InterPro" id="IPR032675">
    <property type="entry name" value="LRR_dom_sf"/>
</dbReference>
<keyword evidence="5" id="KW-0611">Plant defense</keyword>
<evidence type="ECO:0000256" key="2">
    <source>
        <dbReference type="ARBA" id="ARBA00022614"/>
    </source>
</evidence>
<dbReference type="GO" id="GO:0043531">
    <property type="term" value="F:ADP binding"/>
    <property type="evidence" value="ECO:0007669"/>
    <property type="project" value="InterPro"/>
</dbReference>
<feature type="domain" description="Disease resistance N-terminal" evidence="9">
    <location>
        <begin position="12"/>
        <end position="95"/>
    </location>
</feature>
<feature type="domain" description="NB-ARC" evidence="8">
    <location>
        <begin position="239"/>
        <end position="310"/>
    </location>
</feature>
<dbReference type="PRINTS" id="PR00364">
    <property type="entry name" value="DISEASERSIST"/>
</dbReference>
<dbReference type="SUPFAM" id="SSF52540">
    <property type="entry name" value="P-loop containing nucleoside triphosphate hydrolases"/>
    <property type="match status" value="1"/>
</dbReference>
<reference evidence="11" key="1">
    <citation type="submission" date="2020-07" db="EMBL/GenBank/DDBJ databases">
        <title>Genome sequence and genetic diversity analysis of an under-domesticated orphan crop, white fonio (Digitaria exilis).</title>
        <authorList>
            <person name="Bennetzen J.L."/>
            <person name="Chen S."/>
            <person name="Ma X."/>
            <person name="Wang X."/>
            <person name="Yssel A.E.J."/>
            <person name="Chaluvadi S.R."/>
            <person name="Johnson M."/>
            <person name="Gangashetty P."/>
            <person name="Hamidou F."/>
            <person name="Sanogo M.D."/>
            <person name="Zwaenepoel A."/>
            <person name="Wallace J."/>
            <person name="Van De Peer Y."/>
            <person name="Van Deynze A."/>
        </authorList>
    </citation>
    <scope>NUCLEOTIDE SEQUENCE</scope>
    <source>
        <tissue evidence="11">Leaves</tissue>
    </source>
</reference>
<dbReference type="PANTHER" id="PTHR36766:SF40">
    <property type="entry name" value="DISEASE RESISTANCE PROTEIN RGA3"/>
    <property type="match status" value="1"/>
</dbReference>
<evidence type="ECO:0000313" key="12">
    <source>
        <dbReference type="Proteomes" id="UP000636709"/>
    </source>
</evidence>
<feature type="domain" description="R13L1/DRL21-like LRR repeat region" evidence="10">
    <location>
        <begin position="396"/>
        <end position="524"/>
    </location>
</feature>
<evidence type="ECO:0000256" key="7">
    <source>
        <dbReference type="SAM" id="MobiDB-lite"/>
    </source>
</evidence>
<dbReference type="EMBL" id="JACEFO010000592">
    <property type="protein sequence ID" value="KAF8762896.1"/>
    <property type="molecule type" value="Genomic_DNA"/>
</dbReference>
<dbReference type="GO" id="GO:0051707">
    <property type="term" value="P:response to other organism"/>
    <property type="evidence" value="ECO:0007669"/>
    <property type="project" value="UniProtKB-ARBA"/>
</dbReference>
<organism evidence="11 12">
    <name type="scientific">Digitaria exilis</name>
    <dbReference type="NCBI Taxonomy" id="1010633"/>
    <lineage>
        <taxon>Eukaryota</taxon>
        <taxon>Viridiplantae</taxon>
        <taxon>Streptophyta</taxon>
        <taxon>Embryophyta</taxon>
        <taxon>Tracheophyta</taxon>
        <taxon>Spermatophyta</taxon>
        <taxon>Magnoliopsida</taxon>
        <taxon>Liliopsida</taxon>
        <taxon>Poales</taxon>
        <taxon>Poaceae</taxon>
        <taxon>PACMAD clade</taxon>
        <taxon>Panicoideae</taxon>
        <taxon>Panicodae</taxon>
        <taxon>Paniceae</taxon>
        <taxon>Anthephorinae</taxon>
        <taxon>Digitaria</taxon>
    </lineage>
</organism>
<evidence type="ECO:0000256" key="5">
    <source>
        <dbReference type="ARBA" id="ARBA00022821"/>
    </source>
</evidence>
<dbReference type="Pfam" id="PF00931">
    <property type="entry name" value="NB-ARC"/>
    <property type="match status" value="1"/>
</dbReference>
<evidence type="ECO:0000256" key="1">
    <source>
        <dbReference type="ARBA" id="ARBA00008894"/>
    </source>
</evidence>
<dbReference type="InterPro" id="IPR041118">
    <property type="entry name" value="Rx_N"/>
</dbReference>
<evidence type="ECO:0000256" key="3">
    <source>
        <dbReference type="ARBA" id="ARBA00022737"/>
    </source>
</evidence>
<evidence type="ECO:0000259" key="9">
    <source>
        <dbReference type="Pfam" id="PF18052"/>
    </source>
</evidence>
<proteinExistence type="inferred from homology"/>
<protein>
    <submittedName>
        <fullName evidence="11">Uncharacterized protein</fullName>
    </submittedName>
</protein>
<evidence type="ECO:0000259" key="8">
    <source>
        <dbReference type="Pfam" id="PF00931"/>
    </source>
</evidence>
<dbReference type="Pfam" id="PF18052">
    <property type="entry name" value="Rx_N"/>
    <property type="match status" value="1"/>
</dbReference>
<dbReference type="Gene3D" id="1.20.5.4130">
    <property type="match status" value="1"/>
</dbReference>
<keyword evidence="2" id="KW-0433">Leucine-rich repeat</keyword>
<accession>A0A835KPV3</accession>
<keyword evidence="12" id="KW-1185">Reference proteome</keyword>
<dbReference type="InterPro" id="IPR027417">
    <property type="entry name" value="P-loop_NTPase"/>
</dbReference>
<dbReference type="Gene3D" id="3.80.10.10">
    <property type="entry name" value="Ribonuclease Inhibitor"/>
    <property type="match status" value="1"/>
</dbReference>
<dbReference type="Gene3D" id="3.40.50.300">
    <property type="entry name" value="P-loop containing nucleotide triphosphate hydrolases"/>
    <property type="match status" value="1"/>
</dbReference>
<dbReference type="InterPro" id="IPR002182">
    <property type="entry name" value="NB-ARC"/>
</dbReference>
<dbReference type="GO" id="GO:0006952">
    <property type="term" value="P:defense response"/>
    <property type="evidence" value="ECO:0007669"/>
    <property type="project" value="UniProtKB-KW"/>
</dbReference>
<dbReference type="GO" id="GO:0005524">
    <property type="term" value="F:ATP binding"/>
    <property type="evidence" value="ECO:0007669"/>
    <property type="project" value="UniProtKB-KW"/>
</dbReference>
<comment type="caution">
    <text evidence="11">The sequence shown here is derived from an EMBL/GenBank/DDBJ whole genome shotgun (WGS) entry which is preliminary data.</text>
</comment>
<dbReference type="PANTHER" id="PTHR36766">
    <property type="entry name" value="PLANT BROAD-SPECTRUM MILDEW RESISTANCE PROTEIN RPW8"/>
    <property type="match status" value="1"/>
</dbReference>
<evidence type="ECO:0000256" key="4">
    <source>
        <dbReference type="ARBA" id="ARBA00022741"/>
    </source>
</evidence>